<dbReference type="InterPro" id="IPR004358">
    <property type="entry name" value="Sig_transdc_His_kin-like_C"/>
</dbReference>
<dbReference type="InterPro" id="IPR003594">
    <property type="entry name" value="HATPase_dom"/>
</dbReference>
<dbReference type="Gene3D" id="3.30.450.20">
    <property type="entry name" value="PAS domain"/>
    <property type="match status" value="1"/>
</dbReference>
<dbReference type="InterPro" id="IPR036097">
    <property type="entry name" value="HisK_dim/P_sf"/>
</dbReference>
<dbReference type="PANTHER" id="PTHR43047">
    <property type="entry name" value="TWO-COMPONENT HISTIDINE PROTEIN KINASE"/>
    <property type="match status" value="1"/>
</dbReference>
<evidence type="ECO:0000256" key="5">
    <source>
        <dbReference type="ARBA" id="ARBA00022777"/>
    </source>
</evidence>
<evidence type="ECO:0000313" key="12">
    <source>
        <dbReference type="Proteomes" id="UP000244956"/>
    </source>
</evidence>
<dbReference type="InterPro" id="IPR036890">
    <property type="entry name" value="HATPase_C_sf"/>
</dbReference>
<feature type="coiled-coil region" evidence="7">
    <location>
        <begin position="129"/>
        <end position="156"/>
    </location>
</feature>
<keyword evidence="7" id="KW-0175">Coiled coil</keyword>
<dbReference type="Gene3D" id="1.10.287.130">
    <property type="match status" value="1"/>
</dbReference>
<dbReference type="InterPro" id="IPR005467">
    <property type="entry name" value="His_kinase_dom"/>
</dbReference>
<evidence type="ECO:0000256" key="7">
    <source>
        <dbReference type="SAM" id="Coils"/>
    </source>
</evidence>
<dbReference type="CDD" id="cd00082">
    <property type="entry name" value="HisKA"/>
    <property type="match status" value="1"/>
</dbReference>
<evidence type="ECO:0000256" key="2">
    <source>
        <dbReference type="ARBA" id="ARBA00012438"/>
    </source>
</evidence>
<feature type="modified residue" description="4-aspartylphosphate" evidence="6">
    <location>
        <position position="581"/>
    </location>
</feature>
<dbReference type="CDD" id="cd00130">
    <property type="entry name" value="PAS"/>
    <property type="match status" value="1"/>
</dbReference>
<gene>
    <name evidence="11" type="ORF">DDZ16_06015</name>
</gene>
<dbReference type="SMART" id="SM00388">
    <property type="entry name" value="HisKA"/>
    <property type="match status" value="1"/>
</dbReference>
<dbReference type="CDD" id="cd17546">
    <property type="entry name" value="REC_hyHK_CKI1_RcsC-like"/>
    <property type="match status" value="1"/>
</dbReference>
<protein>
    <recommendedName>
        <fullName evidence="2">histidine kinase</fullName>
        <ecNumber evidence="2">2.7.13.3</ecNumber>
    </recommendedName>
</protein>
<dbReference type="PROSITE" id="PS50110">
    <property type="entry name" value="RESPONSE_REGULATORY"/>
    <property type="match status" value="1"/>
</dbReference>
<dbReference type="SMART" id="SM00448">
    <property type="entry name" value="REC"/>
    <property type="match status" value="1"/>
</dbReference>
<dbReference type="OrthoDB" id="9796457at2"/>
<dbReference type="NCBIfam" id="TIGR00229">
    <property type="entry name" value="sensory_box"/>
    <property type="match status" value="1"/>
</dbReference>
<feature type="domain" description="Response regulatory" evidence="9">
    <location>
        <begin position="531"/>
        <end position="646"/>
    </location>
</feature>
<evidence type="ECO:0000256" key="3">
    <source>
        <dbReference type="ARBA" id="ARBA00022553"/>
    </source>
</evidence>
<dbReference type="Proteomes" id="UP000244956">
    <property type="component" value="Unassembled WGS sequence"/>
</dbReference>
<dbReference type="AlphaFoldDB" id="A0A2U2BBN3"/>
<dbReference type="Pfam" id="PF13188">
    <property type="entry name" value="PAS_8"/>
    <property type="match status" value="1"/>
</dbReference>
<dbReference type="Pfam" id="PF00072">
    <property type="entry name" value="Response_reg"/>
    <property type="match status" value="1"/>
</dbReference>
<dbReference type="EC" id="2.7.13.3" evidence="2"/>
<organism evidence="11 12">
    <name type="scientific">Marinilabilia rubra</name>
    <dbReference type="NCBI Taxonomy" id="2162893"/>
    <lineage>
        <taxon>Bacteria</taxon>
        <taxon>Pseudomonadati</taxon>
        <taxon>Bacteroidota</taxon>
        <taxon>Bacteroidia</taxon>
        <taxon>Marinilabiliales</taxon>
        <taxon>Marinilabiliaceae</taxon>
        <taxon>Marinilabilia</taxon>
    </lineage>
</organism>
<dbReference type="RefSeq" id="WP_109263521.1">
    <property type="nucleotide sequence ID" value="NZ_QEWP01000003.1"/>
</dbReference>
<dbReference type="InterPro" id="IPR035965">
    <property type="entry name" value="PAS-like_dom_sf"/>
</dbReference>
<dbReference type="InterPro" id="IPR011006">
    <property type="entry name" value="CheY-like_superfamily"/>
</dbReference>
<dbReference type="PRINTS" id="PR00344">
    <property type="entry name" value="BCTRLSENSOR"/>
</dbReference>
<dbReference type="Gene3D" id="3.40.50.2300">
    <property type="match status" value="1"/>
</dbReference>
<keyword evidence="5" id="KW-0418">Kinase</keyword>
<dbReference type="Pfam" id="PF00512">
    <property type="entry name" value="HisKA"/>
    <property type="match status" value="1"/>
</dbReference>
<reference evidence="11 12" key="1">
    <citation type="submission" date="2018-05" db="EMBL/GenBank/DDBJ databases">
        <title>Marinilabilia rubrum sp. nov., isolated from saltern sediment.</title>
        <authorList>
            <person name="Zhang R."/>
        </authorList>
    </citation>
    <scope>NUCLEOTIDE SEQUENCE [LARGE SCALE GENOMIC DNA]</scope>
    <source>
        <strain evidence="11 12">WTE16</strain>
    </source>
</reference>
<dbReference type="PROSITE" id="PS50109">
    <property type="entry name" value="HIS_KIN"/>
    <property type="match status" value="1"/>
</dbReference>
<dbReference type="GO" id="GO:0009927">
    <property type="term" value="F:histidine phosphotransfer kinase activity"/>
    <property type="evidence" value="ECO:0007669"/>
    <property type="project" value="TreeGrafter"/>
</dbReference>
<keyword evidence="3 6" id="KW-0597">Phosphoprotein</keyword>
<dbReference type="InterPro" id="IPR000014">
    <property type="entry name" value="PAS"/>
</dbReference>
<feature type="domain" description="Histidine kinase" evidence="8">
    <location>
        <begin position="293"/>
        <end position="511"/>
    </location>
</feature>
<evidence type="ECO:0000313" key="11">
    <source>
        <dbReference type="EMBL" id="PWE00482.1"/>
    </source>
</evidence>
<evidence type="ECO:0000259" key="8">
    <source>
        <dbReference type="PROSITE" id="PS50109"/>
    </source>
</evidence>
<dbReference type="SMART" id="SM00091">
    <property type="entry name" value="PAS"/>
    <property type="match status" value="2"/>
</dbReference>
<evidence type="ECO:0000256" key="1">
    <source>
        <dbReference type="ARBA" id="ARBA00000085"/>
    </source>
</evidence>
<dbReference type="SUPFAM" id="SSF47384">
    <property type="entry name" value="Homodimeric domain of signal transducing histidine kinase"/>
    <property type="match status" value="1"/>
</dbReference>
<dbReference type="PANTHER" id="PTHR43047:SF72">
    <property type="entry name" value="OSMOSENSING HISTIDINE PROTEIN KINASE SLN1"/>
    <property type="match status" value="1"/>
</dbReference>
<proteinExistence type="predicted"/>
<dbReference type="InterPro" id="IPR003661">
    <property type="entry name" value="HisK_dim/P_dom"/>
</dbReference>
<accession>A0A2U2BBN3</accession>
<dbReference type="Pfam" id="PF13426">
    <property type="entry name" value="PAS_9"/>
    <property type="match status" value="1"/>
</dbReference>
<dbReference type="SMART" id="SM00387">
    <property type="entry name" value="HATPase_c"/>
    <property type="match status" value="1"/>
</dbReference>
<comment type="catalytic activity">
    <reaction evidence="1">
        <text>ATP + protein L-histidine = ADP + protein N-phospho-L-histidine.</text>
        <dbReference type="EC" id="2.7.13.3"/>
    </reaction>
</comment>
<name>A0A2U2BBN3_9BACT</name>
<dbReference type="InterPro" id="IPR001789">
    <property type="entry name" value="Sig_transdc_resp-reg_receiver"/>
</dbReference>
<evidence type="ECO:0000256" key="6">
    <source>
        <dbReference type="PROSITE-ProRule" id="PRU00169"/>
    </source>
</evidence>
<dbReference type="SUPFAM" id="SSF55874">
    <property type="entry name" value="ATPase domain of HSP90 chaperone/DNA topoisomerase II/histidine kinase"/>
    <property type="match status" value="1"/>
</dbReference>
<keyword evidence="4" id="KW-0808">Transferase</keyword>
<sequence>MKDLKNVVQLNIERAKKEFFSFMDALPYGVFLIDMNREIYFANTLAKKMTGNSNLKQVHCSDIFTSIEGDDFSFPEVGKTHVSRTNIRHKGRCLIPVLKTSQSIVFNFKNYFLDVVTDNREQVATEKALLEKTRELNNIIAEKQEAEQKTRQEAQKFETLFEEVPDAVMVNDFDGRFLRVNSKACQRLGYSKDELEAMNLSQVISKEDQEQKENLLHQLMKGNSMLFEAVNISKSGERIPVEVFAKKIDFDDQPAILSSVRNIADRKQYEKELIDAKRKAEEADRLKTQFLHNISHEIRTPLNGIVGFLDLLADDQLPMDQRMEILGIMRQSSDRLIETVTDIVEMSKIQACRPDLNSDRFKIIDELVALEKEARSLFAAGEVNLSWAYSPHLEDYQVETDREYFRQIISQLMSNAFKFTSEGSVKLDASVEGDNLAITVSDTGIGIEKSEIGKIFKPFHKTEDTIKEAIDGNGLGLTLAKNRAMAMGGDVEVASQYGEGSVFRFILPGLSKKEIPPSKDPLSEKDLKDKTILIVEDAESNYLYLEAVLKKKGCKVLHALNGAQAVKMGLNGHQIDLIIMDLSMPVMDGFKATQKIREKNKDVPIIAHSAFVLNNEKAFALQSGCNDFLAKPVKQEDLIAVMLKLLT</sequence>
<dbReference type="Gene3D" id="3.30.565.10">
    <property type="entry name" value="Histidine kinase-like ATPase, C-terminal domain"/>
    <property type="match status" value="1"/>
</dbReference>
<dbReference type="GO" id="GO:0000155">
    <property type="term" value="F:phosphorelay sensor kinase activity"/>
    <property type="evidence" value="ECO:0007669"/>
    <property type="project" value="InterPro"/>
</dbReference>
<evidence type="ECO:0000256" key="4">
    <source>
        <dbReference type="ARBA" id="ARBA00022679"/>
    </source>
</evidence>
<dbReference type="SUPFAM" id="SSF52172">
    <property type="entry name" value="CheY-like"/>
    <property type="match status" value="1"/>
</dbReference>
<evidence type="ECO:0000259" key="9">
    <source>
        <dbReference type="PROSITE" id="PS50110"/>
    </source>
</evidence>
<dbReference type="GO" id="GO:0005886">
    <property type="term" value="C:plasma membrane"/>
    <property type="evidence" value="ECO:0007669"/>
    <property type="project" value="TreeGrafter"/>
</dbReference>
<dbReference type="Pfam" id="PF02518">
    <property type="entry name" value="HATPase_c"/>
    <property type="match status" value="1"/>
</dbReference>
<dbReference type="EMBL" id="QEWP01000003">
    <property type="protein sequence ID" value="PWE00482.1"/>
    <property type="molecule type" value="Genomic_DNA"/>
</dbReference>
<evidence type="ECO:0000259" key="10">
    <source>
        <dbReference type="PROSITE" id="PS50112"/>
    </source>
</evidence>
<feature type="domain" description="PAS" evidence="10">
    <location>
        <begin position="153"/>
        <end position="223"/>
    </location>
</feature>
<keyword evidence="12" id="KW-1185">Reference proteome</keyword>
<dbReference type="SUPFAM" id="SSF55785">
    <property type="entry name" value="PYP-like sensor domain (PAS domain)"/>
    <property type="match status" value="1"/>
</dbReference>
<dbReference type="PROSITE" id="PS50112">
    <property type="entry name" value="PAS"/>
    <property type="match status" value="1"/>
</dbReference>
<comment type="caution">
    <text evidence="11">The sequence shown here is derived from an EMBL/GenBank/DDBJ whole genome shotgun (WGS) entry which is preliminary data.</text>
</comment>